<dbReference type="GO" id="GO:0003723">
    <property type="term" value="F:RNA binding"/>
    <property type="evidence" value="ECO:0007669"/>
    <property type="project" value="UniProtKB-UniRule"/>
</dbReference>
<organism evidence="5 6">
    <name type="scientific">Hortaea werneckii</name>
    <name type="common">Black yeast</name>
    <name type="synonym">Cladosporium werneckii</name>
    <dbReference type="NCBI Taxonomy" id="91943"/>
    <lineage>
        <taxon>Eukaryota</taxon>
        <taxon>Fungi</taxon>
        <taxon>Dikarya</taxon>
        <taxon>Ascomycota</taxon>
        <taxon>Pezizomycotina</taxon>
        <taxon>Dothideomycetes</taxon>
        <taxon>Dothideomycetidae</taxon>
        <taxon>Mycosphaerellales</taxon>
        <taxon>Teratosphaeriaceae</taxon>
        <taxon>Hortaea</taxon>
    </lineage>
</organism>
<keyword evidence="1 2" id="KW-0694">RNA-binding</keyword>
<feature type="domain" description="RRM" evidence="4">
    <location>
        <begin position="205"/>
        <end position="282"/>
    </location>
</feature>
<feature type="compositionally biased region" description="Polar residues" evidence="3">
    <location>
        <begin position="115"/>
        <end position="138"/>
    </location>
</feature>
<evidence type="ECO:0000256" key="3">
    <source>
        <dbReference type="SAM" id="MobiDB-lite"/>
    </source>
</evidence>
<gene>
    <name evidence="5" type="ORF">D0865_13213</name>
</gene>
<sequence>MSYLLRRAAARSLTAQPSRSIPSYRPTCRVTASHPTSYRAFHQCRIWRAEGEQKKEGGASPAEASTSGETVTTEATQAEESIKEGDNKEESIATPDVADATQKPNLEPASHDAVSESSGTTSASIGQTEAPTETQQPAESLGDKAQELASSAAKTAQEATSSAAQTVSSAASSAAEKAQQSNPFDNTPSPPEGRPRSSPSRSPSRILYVGNLFFEVTAPQLEKEFSKLGEITNSRIVLDSRGLSKGFGYIEFATQEAADRAVRQQDQRVFQGRRMAVQYHLPKTGLSPRGQISRRLNPPSKTLFIGNMSYQMSDRDLNGVIMLTLDEDLFREIRNVLDVRVAIDRRSGQPRGFAHADFIDVASAEKAKAHLEKKVVYGRPLKVDYSADSYRSKSAPQA</sequence>
<dbReference type="Proteomes" id="UP000270230">
    <property type="component" value="Unassembled WGS sequence"/>
</dbReference>
<feature type="compositionally biased region" description="Basic and acidic residues" evidence="3">
    <location>
        <begin position="80"/>
        <end position="91"/>
    </location>
</feature>
<dbReference type="InterPro" id="IPR035979">
    <property type="entry name" value="RBD_domain_sf"/>
</dbReference>
<feature type="compositionally biased region" description="Low complexity" evidence="3">
    <location>
        <begin position="69"/>
        <end position="79"/>
    </location>
</feature>
<feature type="compositionally biased region" description="Low complexity" evidence="3">
    <location>
        <begin position="149"/>
        <end position="181"/>
    </location>
</feature>
<feature type="region of interest" description="Disordered" evidence="3">
    <location>
        <begin position="52"/>
        <end position="203"/>
    </location>
</feature>
<dbReference type="Gene3D" id="3.30.70.330">
    <property type="match status" value="2"/>
</dbReference>
<evidence type="ECO:0000313" key="6">
    <source>
        <dbReference type="Proteomes" id="UP000270230"/>
    </source>
</evidence>
<dbReference type="Pfam" id="PF00076">
    <property type="entry name" value="RRM_1"/>
    <property type="match status" value="2"/>
</dbReference>
<dbReference type="SUPFAM" id="SSF54928">
    <property type="entry name" value="RNA-binding domain, RBD"/>
    <property type="match status" value="2"/>
</dbReference>
<dbReference type="AlphaFoldDB" id="A0A3M7BDV0"/>
<evidence type="ECO:0000259" key="4">
    <source>
        <dbReference type="PROSITE" id="PS50102"/>
    </source>
</evidence>
<dbReference type="EMBL" id="QWIN01001663">
    <property type="protein sequence ID" value="RMY37979.1"/>
    <property type="molecule type" value="Genomic_DNA"/>
</dbReference>
<feature type="domain" description="RRM" evidence="4">
    <location>
        <begin position="301"/>
        <end position="388"/>
    </location>
</feature>
<name>A0A3M7BDV0_HORWE</name>
<dbReference type="InterPro" id="IPR052462">
    <property type="entry name" value="SLIRP/GR-RBP-like"/>
</dbReference>
<accession>A0A3M7BDV0</accession>
<protein>
    <recommendedName>
        <fullName evidence="4">RRM domain-containing protein</fullName>
    </recommendedName>
</protein>
<dbReference type="OrthoDB" id="6730379at2759"/>
<dbReference type="InterPro" id="IPR012677">
    <property type="entry name" value="Nucleotide-bd_a/b_plait_sf"/>
</dbReference>
<dbReference type="InterPro" id="IPR000504">
    <property type="entry name" value="RRM_dom"/>
</dbReference>
<evidence type="ECO:0000256" key="2">
    <source>
        <dbReference type="PROSITE-ProRule" id="PRU00176"/>
    </source>
</evidence>
<proteinExistence type="predicted"/>
<comment type="caution">
    <text evidence="5">The sequence shown here is derived from an EMBL/GenBank/DDBJ whole genome shotgun (WGS) entry which is preliminary data.</text>
</comment>
<dbReference type="CDD" id="cd00590">
    <property type="entry name" value="RRM_SF"/>
    <property type="match status" value="1"/>
</dbReference>
<dbReference type="PROSITE" id="PS50102">
    <property type="entry name" value="RRM"/>
    <property type="match status" value="2"/>
</dbReference>
<evidence type="ECO:0000313" key="5">
    <source>
        <dbReference type="EMBL" id="RMY37979.1"/>
    </source>
</evidence>
<reference evidence="5 6" key="1">
    <citation type="journal article" date="2018" name="BMC Genomics">
        <title>Genomic evidence for intraspecific hybridization in a clonal and extremely halotolerant yeast.</title>
        <authorList>
            <person name="Gostincar C."/>
            <person name="Stajich J.E."/>
            <person name="Zupancic J."/>
            <person name="Zalar P."/>
            <person name="Gunde-Cimerman N."/>
        </authorList>
    </citation>
    <scope>NUCLEOTIDE SEQUENCE [LARGE SCALE GENOMIC DNA]</scope>
    <source>
        <strain evidence="5 6">EXF-151</strain>
    </source>
</reference>
<dbReference type="PANTHER" id="PTHR48027">
    <property type="entry name" value="HETEROGENEOUS NUCLEAR RIBONUCLEOPROTEIN 87F-RELATED"/>
    <property type="match status" value="1"/>
</dbReference>
<evidence type="ECO:0000256" key="1">
    <source>
        <dbReference type="ARBA" id="ARBA00022884"/>
    </source>
</evidence>
<dbReference type="SMART" id="SM00360">
    <property type="entry name" value="RRM"/>
    <property type="match status" value="2"/>
</dbReference>